<dbReference type="AlphaFoldDB" id="A0A6V8LMG4"/>
<keyword evidence="6" id="KW-1185">Reference proteome</keyword>
<comment type="caution">
    <text evidence="5">The sequence shown here is derived from an EMBL/GenBank/DDBJ whole genome shotgun (WGS) entry which is preliminary data.</text>
</comment>
<dbReference type="GO" id="GO:0045892">
    <property type="term" value="P:negative regulation of DNA-templated transcription"/>
    <property type="evidence" value="ECO:0007669"/>
    <property type="project" value="TreeGrafter"/>
</dbReference>
<dbReference type="GO" id="GO:0003700">
    <property type="term" value="F:DNA-binding transcription factor activity"/>
    <property type="evidence" value="ECO:0007669"/>
    <property type="project" value="InterPro"/>
</dbReference>
<dbReference type="SUPFAM" id="SSF64288">
    <property type="entry name" value="Chorismate lyase-like"/>
    <property type="match status" value="1"/>
</dbReference>
<dbReference type="CDD" id="cd07377">
    <property type="entry name" value="WHTH_GntR"/>
    <property type="match status" value="1"/>
</dbReference>
<dbReference type="SMART" id="SM00345">
    <property type="entry name" value="HTH_GNTR"/>
    <property type="match status" value="1"/>
</dbReference>
<sequence>MDKPKFYQAVRELILAELASGALRPGDRLPSERALCARTGMNRNTVRHALLQLQKEGRIHRLDRRGWYVTPARLTHNPARHVNFARLAAAQGRAARWTTVDRGAPLLDGAHEACGPGLFPARTRVYEVENVFFLDGQKVAYVRNFLHAGRLEGIVPRIRDRAMTQVAAEDYGVALVQTDLLVRPEFLPVEVCAELDVPRGSPGLYIRRVKTDGAGQVVTVEHESWRFDAIELRVREE</sequence>
<reference evidence="5 6" key="2">
    <citation type="submission" date="2020-05" db="EMBL/GenBank/DDBJ databases">
        <title>Draft genome sequence of Desulfovibrio sp. strainFSS-1.</title>
        <authorList>
            <person name="Shimoshige H."/>
            <person name="Kobayashi H."/>
            <person name="Maekawa T."/>
        </authorList>
    </citation>
    <scope>NUCLEOTIDE SEQUENCE [LARGE SCALE GENOMIC DNA]</scope>
    <source>
        <strain evidence="5 6">SIID29052-01</strain>
    </source>
</reference>
<dbReference type="Gene3D" id="1.10.10.10">
    <property type="entry name" value="Winged helix-like DNA-binding domain superfamily/Winged helix DNA-binding domain"/>
    <property type="match status" value="1"/>
</dbReference>
<keyword evidence="3" id="KW-0804">Transcription</keyword>
<dbReference type="InterPro" id="IPR036390">
    <property type="entry name" value="WH_DNA-bd_sf"/>
</dbReference>
<accession>A0A6V8LMG4</accession>
<dbReference type="GO" id="GO:0003677">
    <property type="term" value="F:DNA binding"/>
    <property type="evidence" value="ECO:0007669"/>
    <property type="project" value="UniProtKB-KW"/>
</dbReference>
<dbReference type="InterPro" id="IPR028978">
    <property type="entry name" value="Chorismate_lyase_/UTRA_dom_sf"/>
</dbReference>
<organism evidence="5 6">
    <name type="scientific">Fundidesulfovibrio magnetotacticus</name>
    <dbReference type="NCBI Taxonomy" id="2730080"/>
    <lineage>
        <taxon>Bacteria</taxon>
        <taxon>Pseudomonadati</taxon>
        <taxon>Thermodesulfobacteriota</taxon>
        <taxon>Desulfovibrionia</taxon>
        <taxon>Desulfovibrionales</taxon>
        <taxon>Desulfovibrionaceae</taxon>
        <taxon>Fundidesulfovibrio</taxon>
    </lineage>
</organism>
<dbReference type="EMBL" id="BLTE01000006">
    <property type="protein sequence ID" value="GFK93863.1"/>
    <property type="molecule type" value="Genomic_DNA"/>
</dbReference>
<dbReference type="SMART" id="SM00866">
    <property type="entry name" value="UTRA"/>
    <property type="match status" value="1"/>
</dbReference>
<evidence type="ECO:0000313" key="6">
    <source>
        <dbReference type="Proteomes" id="UP000494245"/>
    </source>
</evidence>
<dbReference type="Proteomes" id="UP000494245">
    <property type="component" value="Unassembled WGS sequence"/>
</dbReference>
<dbReference type="PROSITE" id="PS50949">
    <property type="entry name" value="HTH_GNTR"/>
    <property type="match status" value="1"/>
</dbReference>
<reference evidence="5 6" key="1">
    <citation type="submission" date="2020-04" db="EMBL/GenBank/DDBJ databases">
        <authorList>
            <consortium name="Desulfovibrio sp. FSS-1 genome sequencing consortium"/>
            <person name="Shimoshige H."/>
            <person name="Kobayashi H."/>
            <person name="Maekawa T."/>
        </authorList>
    </citation>
    <scope>NUCLEOTIDE SEQUENCE [LARGE SCALE GENOMIC DNA]</scope>
    <source>
        <strain evidence="5 6">SIID29052-01</strain>
    </source>
</reference>
<keyword evidence="1" id="KW-0805">Transcription regulation</keyword>
<dbReference type="PRINTS" id="PR00035">
    <property type="entry name" value="HTHGNTR"/>
</dbReference>
<dbReference type="SUPFAM" id="SSF46785">
    <property type="entry name" value="Winged helix' DNA-binding domain"/>
    <property type="match status" value="1"/>
</dbReference>
<protein>
    <submittedName>
        <fullName evidence="5">Transcriptional regulator of 2-aminoethylphosphonate degradation operons</fullName>
    </submittedName>
</protein>
<dbReference type="PANTHER" id="PTHR44846:SF7">
    <property type="entry name" value="TRANSCRIPTIONAL REGULATOR OF 2-AMINOETHYLPHOSPHONATE DEGRADATION OPERONS-RELATED"/>
    <property type="match status" value="1"/>
</dbReference>
<dbReference type="Pfam" id="PF07702">
    <property type="entry name" value="UTRA"/>
    <property type="match status" value="1"/>
</dbReference>
<proteinExistence type="predicted"/>
<evidence type="ECO:0000256" key="1">
    <source>
        <dbReference type="ARBA" id="ARBA00023015"/>
    </source>
</evidence>
<evidence type="ECO:0000256" key="2">
    <source>
        <dbReference type="ARBA" id="ARBA00023125"/>
    </source>
</evidence>
<dbReference type="InterPro" id="IPR050679">
    <property type="entry name" value="Bact_HTH_transcr_reg"/>
</dbReference>
<dbReference type="RefSeq" id="WP_173083329.1">
    <property type="nucleotide sequence ID" value="NZ_BLTE01000006.1"/>
</dbReference>
<dbReference type="InterPro" id="IPR000524">
    <property type="entry name" value="Tscrpt_reg_HTH_GntR"/>
</dbReference>
<dbReference type="InterPro" id="IPR036388">
    <property type="entry name" value="WH-like_DNA-bd_sf"/>
</dbReference>
<name>A0A6V8LMG4_9BACT</name>
<evidence type="ECO:0000256" key="3">
    <source>
        <dbReference type="ARBA" id="ARBA00023163"/>
    </source>
</evidence>
<feature type="domain" description="HTH gntR-type" evidence="4">
    <location>
        <begin position="4"/>
        <end position="72"/>
    </location>
</feature>
<evidence type="ECO:0000313" key="5">
    <source>
        <dbReference type="EMBL" id="GFK93863.1"/>
    </source>
</evidence>
<dbReference type="InterPro" id="IPR011663">
    <property type="entry name" value="UTRA"/>
</dbReference>
<dbReference type="Gene3D" id="3.40.1410.10">
    <property type="entry name" value="Chorismate lyase-like"/>
    <property type="match status" value="1"/>
</dbReference>
<dbReference type="PANTHER" id="PTHR44846">
    <property type="entry name" value="MANNOSYL-D-GLYCERATE TRANSPORT/METABOLISM SYSTEM REPRESSOR MNGR-RELATED"/>
    <property type="match status" value="1"/>
</dbReference>
<keyword evidence="2" id="KW-0238">DNA-binding</keyword>
<gene>
    <name evidence="5" type="primary">phnR</name>
    <name evidence="5" type="ORF">NNJEOMEG_01699</name>
</gene>
<dbReference type="Pfam" id="PF00392">
    <property type="entry name" value="GntR"/>
    <property type="match status" value="1"/>
</dbReference>
<evidence type="ECO:0000259" key="4">
    <source>
        <dbReference type="PROSITE" id="PS50949"/>
    </source>
</evidence>